<name>A0A285CKJ8_9BACI</name>
<evidence type="ECO:0000313" key="3">
    <source>
        <dbReference type="Proteomes" id="UP000219546"/>
    </source>
</evidence>
<accession>A0A285CKJ8</accession>
<keyword evidence="1" id="KW-1133">Transmembrane helix</keyword>
<keyword evidence="1" id="KW-0812">Transmembrane</keyword>
<evidence type="ECO:0000256" key="1">
    <source>
        <dbReference type="SAM" id="Phobius"/>
    </source>
</evidence>
<dbReference type="OrthoDB" id="2691647at2"/>
<dbReference type="RefSeq" id="WP_097157470.1">
    <property type="nucleotide sequence ID" value="NZ_JBEPMQ010000001.1"/>
</dbReference>
<keyword evidence="3" id="KW-1185">Reference proteome</keyword>
<keyword evidence="1" id="KW-0472">Membrane</keyword>
<dbReference type="Proteomes" id="UP000219546">
    <property type="component" value="Unassembled WGS sequence"/>
</dbReference>
<protein>
    <submittedName>
        <fullName evidence="2">Uncharacterized protein DUF4227</fullName>
    </submittedName>
</protein>
<feature type="transmembrane region" description="Helical" evidence="1">
    <location>
        <begin position="12"/>
        <end position="32"/>
    </location>
</feature>
<dbReference type="Pfam" id="PF14004">
    <property type="entry name" value="DUF4227"/>
    <property type="match status" value="1"/>
</dbReference>
<proteinExistence type="predicted"/>
<gene>
    <name evidence="2" type="ORF">SAMN05877753_102278</name>
</gene>
<dbReference type="InterPro" id="IPR025321">
    <property type="entry name" value="DUF4227"/>
</dbReference>
<reference evidence="2 3" key="1">
    <citation type="submission" date="2017-08" db="EMBL/GenBank/DDBJ databases">
        <authorList>
            <person name="de Groot N.N."/>
        </authorList>
    </citation>
    <scope>NUCLEOTIDE SEQUENCE [LARGE SCALE GENOMIC DNA]</scope>
    <source>
        <strain evidence="2 3">JC228</strain>
    </source>
</reference>
<evidence type="ECO:0000313" key="2">
    <source>
        <dbReference type="EMBL" id="SNX68070.1"/>
    </source>
</evidence>
<organism evidence="2 3">
    <name type="scientific">Bacillus oleivorans</name>
    <dbReference type="NCBI Taxonomy" id="1448271"/>
    <lineage>
        <taxon>Bacteria</taxon>
        <taxon>Bacillati</taxon>
        <taxon>Bacillota</taxon>
        <taxon>Bacilli</taxon>
        <taxon>Bacillales</taxon>
        <taxon>Bacillaceae</taxon>
        <taxon>Bacillus</taxon>
    </lineage>
</organism>
<sequence length="76" mass="9203">MKKWIRLFFNTLKVFLLFTLCTILFYYGMIWVHQEYQNYQKYDEPDGAAVKVFETDGEPVSLSGYERIIYFFLHGE</sequence>
<dbReference type="AlphaFoldDB" id="A0A285CKJ8"/>
<dbReference type="EMBL" id="OAOP01000002">
    <property type="protein sequence ID" value="SNX68070.1"/>
    <property type="molecule type" value="Genomic_DNA"/>
</dbReference>